<feature type="binding site" evidence="17">
    <location>
        <position position="80"/>
    </location>
    <ligand>
        <name>Ca(2+)</name>
        <dbReference type="ChEBI" id="CHEBI:29108"/>
        <label>1</label>
    </ligand>
</feature>
<feature type="disulfide bond" evidence="19">
    <location>
        <begin position="39"/>
        <end position="120"/>
    </location>
</feature>
<dbReference type="EMBL" id="JAKOGI010000061">
    <property type="protein sequence ID" value="KAJ8446069.1"/>
    <property type="molecule type" value="Genomic_DNA"/>
</dbReference>
<comment type="similarity">
    <text evidence="4">Belongs to the peroxidase family. Ascorbate peroxidase subfamily.</text>
</comment>
<feature type="binding site" description="axial binding residue" evidence="17">
    <location>
        <position position="199"/>
    </location>
    <ligand>
        <name>heme b</name>
        <dbReference type="ChEBI" id="CHEBI:60344"/>
    </ligand>
    <ligandPart>
        <name>Fe</name>
        <dbReference type="ChEBI" id="CHEBI:18248"/>
    </ligandPart>
</feature>
<evidence type="ECO:0000313" key="22">
    <source>
        <dbReference type="EMBL" id="KAJ8446069.1"/>
    </source>
</evidence>
<feature type="binding site" evidence="17">
    <location>
        <position position="248"/>
    </location>
    <ligand>
        <name>Ca(2+)</name>
        <dbReference type="ChEBI" id="CHEBI:29108"/>
        <label>2</label>
    </ligand>
</feature>
<dbReference type="GO" id="GO:0020037">
    <property type="term" value="F:heme binding"/>
    <property type="evidence" value="ECO:0007669"/>
    <property type="project" value="InterPro"/>
</dbReference>
<dbReference type="GO" id="GO:0140825">
    <property type="term" value="F:lactoperoxidase activity"/>
    <property type="evidence" value="ECO:0007669"/>
    <property type="project" value="UniProtKB-EC"/>
</dbReference>
<comment type="subcellular location">
    <subcellularLocation>
        <location evidence="3">Secreted</location>
    </subcellularLocation>
</comment>
<dbReference type="AlphaFoldDB" id="A0A9Q1QLF0"/>
<keyword evidence="7" id="KW-0349">Heme</keyword>
<feature type="binding site" evidence="16">
    <location>
        <position position="169"/>
    </location>
    <ligand>
        <name>substrate</name>
    </ligand>
</feature>
<dbReference type="PRINTS" id="PR00458">
    <property type="entry name" value="PEROXIDASE"/>
</dbReference>
<evidence type="ECO:0000256" key="17">
    <source>
        <dbReference type="PIRSR" id="PIRSR600823-3"/>
    </source>
</evidence>
<feature type="site" description="Transition state stabilizer" evidence="18">
    <location>
        <position position="66"/>
    </location>
</feature>
<dbReference type="CDD" id="cd00693">
    <property type="entry name" value="secretory_peroxidase"/>
    <property type="match status" value="1"/>
</dbReference>
<feature type="signal peptide" evidence="20">
    <location>
        <begin position="1"/>
        <end position="20"/>
    </location>
</feature>
<dbReference type="InterPro" id="IPR000823">
    <property type="entry name" value="Peroxidase_pln"/>
</dbReference>
<accession>A0A9Q1QLF0</accession>
<comment type="catalytic activity">
    <reaction evidence="1">
        <text>2 a phenolic donor + H2O2 = 2 a phenolic radical donor + 2 H2O</text>
        <dbReference type="Rhea" id="RHEA:56136"/>
        <dbReference type="ChEBI" id="CHEBI:15377"/>
        <dbReference type="ChEBI" id="CHEBI:16240"/>
        <dbReference type="ChEBI" id="CHEBI:139520"/>
        <dbReference type="ChEBI" id="CHEBI:139521"/>
        <dbReference type="EC" id="1.11.1.7"/>
    </reaction>
</comment>
<feature type="active site" description="Proton acceptor" evidence="15">
    <location>
        <position position="70"/>
    </location>
</feature>
<dbReference type="PROSITE" id="PS50873">
    <property type="entry name" value="PEROXIDASE_4"/>
    <property type="match status" value="1"/>
</dbReference>
<keyword evidence="23" id="KW-1185">Reference proteome</keyword>
<dbReference type="Pfam" id="PF12023">
    <property type="entry name" value="DUF3511"/>
    <property type="match status" value="1"/>
</dbReference>
<protein>
    <recommendedName>
        <fullName evidence="5">peroxidase</fullName>
        <ecNumber evidence="5">1.11.1.7</ecNumber>
    </recommendedName>
</protein>
<evidence type="ECO:0000256" key="20">
    <source>
        <dbReference type="SAM" id="SignalP"/>
    </source>
</evidence>
<feature type="disulfide bond" evidence="19">
    <location>
        <begin position="72"/>
        <end position="77"/>
    </location>
</feature>
<dbReference type="Gene3D" id="1.10.520.10">
    <property type="match status" value="1"/>
</dbReference>
<feature type="disulfide bond" evidence="19">
    <location>
        <begin position="206"/>
        <end position="233"/>
    </location>
</feature>
<comment type="caution">
    <text evidence="22">The sequence shown here is derived from an EMBL/GenBank/DDBJ whole genome shotgun (WGS) entry which is preliminary data.</text>
</comment>
<feature type="chain" id="PRO_5040324264" description="peroxidase" evidence="20">
    <location>
        <begin position="21"/>
        <end position="434"/>
    </location>
</feature>
<feature type="binding site" evidence="17">
    <location>
        <position position="71"/>
    </location>
    <ligand>
        <name>Ca(2+)</name>
        <dbReference type="ChEBI" id="CHEBI:29108"/>
        <label>1</label>
    </ligand>
</feature>
<evidence type="ECO:0000256" key="6">
    <source>
        <dbReference type="ARBA" id="ARBA00022559"/>
    </source>
</evidence>
<gene>
    <name evidence="22" type="ORF">Cgig2_017571</name>
</gene>
<dbReference type="InterPro" id="IPR010255">
    <property type="entry name" value="Haem_peroxidase_sf"/>
</dbReference>
<keyword evidence="6" id="KW-0575">Peroxidase</keyword>
<evidence type="ECO:0000256" key="16">
    <source>
        <dbReference type="PIRSR" id="PIRSR600823-2"/>
    </source>
</evidence>
<dbReference type="InterPro" id="IPR002016">
    <property type="entry name" value="Haem_peroxidase"/>
</dbReference>
<evidence type="ECO:0000256" key="1">
    <source>
        <dbReference type="ARBA" id="ARBA00000189"/>
    </source>
</evidence>
<keyword evidence="14" id="KW-0325">Glycoprotein</keyword>
<keyword evidence="9 20" id="KW-0732">Signal</keyword>
<keyword evidence="8 17" id="KW-0479">Metal-binding</keyword>
<evidence type="ECO:0000256" key="2">
    <source>
        <dbReference type="ARBA" id="ARBA00002322"/>
    </source>
</evidence>
<evidence type="ECO:0000256" key="3">
    <source>
        <dbReference type="ARBA" id="ARBA00004613"/>
    </source>
</evidence>
<dbReference type="FunFam" id="1.10.420.10:FF:000006">
    <property type="entry name" value="Peroxidase"/>
    <property type="match status" value="1"/>
</dbReference>
<dbReference type="InterPro" id="IPR033905">
    <property type="entry name" value="Secretory_peroxidase"/>
</dbReference>
<dbReference type="Gene3D" id="1.10.420.10">
    <property type="entry name" value="Peroxidase, domain 2"/>
    <property type="match status" value="1"/>
</dbReference>
<comment type="cofactor">
    <cofactor evidence="17">
        <name>heme b</name>
        <dbReference type="ChEBI" id="CHEBI:60344"/>
    </cofactor>
    <text evidence="17">Binds 1 heme b (iron(II)-protoporphyrin IX) group per subunit.</text>
</comment>
<dbReference type="GO" id="GO:0005576">
    <property type="term" value="C:extracellular region"/>
    <property type="evidence" value="ECO:0007669"/>
    <property type="project" value="UniProtKB-SubCell"/>
</dbReference>
<proteinExistence type="inferred from homology"/>
<evidence type="ECO:0000256" key="13">
    <source>
        <dbReference type="ARBA" id="ARBA00023157"/>
    </source>
</evidence>
<feature type="binding site" evidence="17">
    <location>
        <position position="253"/>
    </location>
    <ligand>
        <name>Ca(2+)</name>
        <dbReference type="ChEBI" id="CHEBI:29108"/>
        <label>2</label>
    </ligand>
</feature>
<keyword evidence="11" id="KW-0560">Oxidoreductase</keyword>
<dbReference type="InterPro" id="IPR019794">
    <property type="entry name" value="Peroxidases_AS"/>
</dbReference>
<dbReference type="SUPFAM" id="SSF48113">
    <property type="entry name" value="Heme-dependent peroxidases"/>
    <property type="match status" value="1"/>
</dbReference>
<evidence type="ECO:0000313" key="23">
    <source>
        <dbReference type="Proteomes" id="UP001153076"/>
    </source>
</evidence>
<sequence length="434" mass="48011">MVSSILCVLLVILEITVAKTQSTGPVVKGLSYTFYDSTCPKLAAIIRNHLNQVFQRDITQAAGLLRIHFHDCFVQGCDGSVLLDGSASGPSEQNAPPNLTLRPEAFKIINDLQALVHRQCGQVVSCADITALAARDSVYLSGGPQYDIPLGRRDGLNFATQAATLANLPRPTSNTTTLLDSLSTKKLDPTDVVALSGAHTIGRGHCTSFTSRLYPTQDPTMNQSFANSLKVTCPASDTSNTTVLDIRTPNKFDNKYYVDLMNRQGLFTSDQDLYTDKRTRAIVTSFAVNQSLFFEKFVAAMIKMGQLSVLTGKQGEIRANCSARNGNDMGLWSVKSRSVPQYGKLDYYWQIDDDDNHQQNQWRNSQPQSKSYNFNGNYYNNRGFSAPGDPDGKRKKRVASYNMYTVEGKLKSSVKNSFKWIKNKLSADHVSYDA</sequence>
<dbReference type="InterPro" id="IPR019793">
    <property type="entry name" value="Peroxidases_heam-ligand_BS"/>
</dbReference>
<keyword evidence="13 19" id="KW-1015">Disulfide bond</keyword>
<dbReference type="Proteomes" id="UP001153076">
    <property type="component" value="Unassembled WGS sequence"/>
</dbReference>
<dbReference type="EC" id="1.11.1.7" evidence="5"/>
<dbReference type="GO" id="GO:0042744">
    <property type="term" value="P:hydrogen peroxide catabolic process"/>
    <property type="evidence" value="ECO:0007669"/>
    <property type="project" value="InterPro"/>
</dbReference>
<feature type="binding site" evidence="17">
    <location>
        <position position="78"/>
    </location>
    <ligand>
        <name>Ca(2+)</name>
        <dbReference type="ChEBI" id="CHEBI:29108"/>
        <label>1</label>
    </ligand>
</feature>
<evidence type="ECO:0000256" key="4">
    <source>
        <dbReference type="ARBA" id="ARBA00006873"/>
    </source>
</evidence>
<dbReference type="PANTHER" id="PTHR31517">
    <property type="match status" value="1"/>
</dbReference>
<dbReference type="InterPro" id="IPR021899">
    <property type="entry name" value="DUF3511"/>
</dbReference>
<reference evidence="22" key="1">
    <citation type="submission" date="2022-04" db="EMBL/GenBank/DDBJ databases">
        <title>Carnegiea gigantea Genome sequencing and assembly v2.</title>
        <authorList>
            <person name="Copetti D."/>
            <person name="Sanderson M.J."/>
            <person name="Burquez A."/>
            <person name="Wojciechowski M.F."/>
        </authorList>
    </citation>
    <scope>NUCLEOTIDE SEQUENCE</scope>
    <source>
        <strain evidence="22">SGP5-SGP5p</strain>
        <tissue evidence="22">Aerial part</tissue>
    </source>
</reference>
<name>A0A9Q1QLF0_9CARY</name>
<evidence type="ECO:0000256" key="11">
    <source>
        <dbReference type="ARBA" id="ARBA00023002"/>
    </source>
</evidence>
<dbReference type="GO" id="GO:0046872">
    <property type="term" value="F:metal ion binding"/>
    <property type="evidence" value="ECO:0007669"/>
    <property type="project" value="UniProtKB-KW"/>
</dbReference>
<comment type="function">
    <text evidence="2">Removal of H(2)O(2), oxidation of toxic reductants, biosynthesis and degradation of lignin, suberization, auxin catabolism, response to environmental stresses such as wounding, pathogen attack and oxidative stress. These functions might be dependent on each isozyme/isoform in each plant tissue.</text>
</comment>
<evidence type="ECO:0000256" key="10">
    <source>
        <dbReference type="ARBA" id="ARBA00022837"/>
    </source>
</evidence>
<evidence type="ECO:0000256" key="5">
    <source>
        <dbReference type="ARBA" id="ARBA00012313"/>
    </source>
</evidence>
<keyword evidence="10 17" id="KW-0106">Calcium</keyword>
<evidence type="ECO:0000256" key="7">
    <source>
        <dbReference type="ARBA" id="ARBA00022617"/>
    </source>
</evidence>
<comment type="cofactor">
    <cofactor evidence="17">
        <name>Ca(2+)</name>
        <dbReference type="ChEBI" id="CHEBI:29108"/>
    </cofactor>
    <text evidence="17">Binds 2 calcium ions per subunit.</text>
</comment>
<dbReference type="GO" id="GO:0006979">
    <property type="term" value="P:response to oxidative stress"/>
    <property type="evidence" value="ECO:0007669"/>
    <property type="project" value="InterPro"/>
</dbReference>
<feature type="binding site" evidence="17">
    <location>
        <position position="76"/>
    </location>
    <ligand>
        <name>Ca(2+)</name>
        <dbReference type="ChEBI" id="CHEBI:29108"/>
        <label>1</label>
    </ligand>
</feature>
<feature type="disulfide bond" evidence="19">
    <location>
        <begin position="126"/>
        <end position="321"/>
    </location>
</feature>
<dbReference type="PANTHER" id="PTHR31517:SF48">
    <property type="entry name" value="PEROXIDASE 16-RELATED"/>
    <property type="match status" value="1"/>
</dbReference>
<feature type="binding site" evidence="17">
    <location>
        <position position="245"/>
    </location>
    <ligand>
        <name>Ca(2+)</name>
        <dbReference type="ChEBI" id="CHEBI:29108"/>
        <label>2</label>
    </ligand>
</feature>
<organism evidence="22 23">
    <name type="scientific">Carnegiea gigantea</name>
    <dbReference type="NCBI Taxonomy" id="171969"/>
    <lineage>
        <taxon>Eukaryota</taxon>
        <taxon>Viridiplantae</taxon>
        <taxon>Streptophyta</taxon>
        <taxon>Embryophyta</taxon>
        <taxon>Tracheophyta</taxon>
        <taxon>Spermatophyta</taxon>
        <taxon>Magnoliopsida</taxon>
        <taxon>eudicotyledons</taxon>
        <taxon>Gunneridae</taxon>
        <taxon>Pentapetalae</taxon>
        <taxon>Caryophyllales</taxon>
        <taxon>Cactineae</taxon>
        <taxon>Cactaceae</taxon>
        <taxon>Cactoideae</taxon>
        <taxon>Echinocereeae</taxon>
        <taxon>Carnegiea</taxon>
    </lineage>
</organism>
<dbReference type="PROSITE" id="PS00435">
    <property type="entry name" value="PEROXIDASE_1"/>
    <property type="match status" value="1"/>
</dbReference>
<feature type="domain" description="Plant heme peroxidase family profile" evidence="21">
    <location>
        <begin position="29"/>
        <end position="325"/>
    </location>
</feature>
<dbReference type="PROSITE" id="PS00436">
    <property type="entry name" value="PEROXIDASE_2"/>
    <property type="match status" value="1"/>
</dbReference>
<evidence type="ECO:0000256" key="15">
    <source>
        <dbReference type="PIRSR" id="PIRSR600823-1"/>
    </source>
</evidence>
<evidence type="ECO:0000256" key="14">
    <source>
        <dbReference type="ARBA" id="ARBA00023180"/>
    </source>
</evidence>
<evidence type="ECO:0000256" key="19">
    <source>
        <dbReference type="PIRSR" id="PIRSR600823-5"/>
    </source>
</evidence>
<dbReference type="PRINTS" id="PR00461">
    <property type="entry name" value="PLPEROXIDASE"/>
</dbReference>
<dbReference type="FunFam" id="1.10.520.10:FF:000009">
    <property type="entry name" value="Peroxidase"/>
    <property type="match status" value="1"/>
</dbReference>
<feature type="binding site" evidence="17">
    <location>
        <position position="74"/>
    </location>
    <ligand>
        <name>Ca(2+)</name>
        <dbReference type="ChEBI" id="CHEBI:29108"/>
        <label>1</label>
    </ligand>
</feature>
<evidence type="ECO:0000256" key="9">
    <source>
        <dbReference type="ARBA" id="ARBA00022729"/>
    </source>
</evidence>
<evidence type="ECO:0000256" key="12">
    <source>
        <dbReference type="ARBA" id="ARBA00023004"/>
    </source>
</evidence>
<dbReference type="OrthoDB" id="2113341at2759"/>
<dbReference type="Pfam" id="PF00141">
    <property type="entry name" value="peroxidase"/>
    <property type="match status" value="1"/>
</dbReference>
<evidence type="ECO:0000256" key="8">
    <source>
        <dbReference type="ARBA" id="ARBA00022723"/>
    </source>
</evidence>
<feature type="binding site" evidence="17">
    <location>
        <position position="92"/>
    </location>
    <ligand>
        <name>Ca(2+)</name>
        <dbReference type="ChEBI" id="CHEBI:29108"/>
        <label>1</label>
    </ligand>
</feature>
<feature type="binding site" evidence="17">
    <location>
        <position position="200"/>
    </location>
    <ligand>
        <name>Ca(2+)</name>
        <dbReference type="ChEBI" id="CHEBI:29108"/>
        <label>2</label>
    </ligand>
</feature>
<evidence type="ECO:0000256" key="18">
    <source>
        <dbReference type="PIRSR" id="PIRSR600823-4"/>
    </source>
</evidence>
<evidence type="ECO:0000259" key="21">
    <source>
        <dbReference type="PROSITE" id="PS50873"/>
    </source>
</evidence>
<keyword evidence="12 17" id="KW-0408">Iron</keyword>